<name>A0A4P9USR8_METBY</name>
<dbReference type="InterPro" id="IPR003423">
    <property type="entry name" value="OMP_efflux"/>
</dbReference>
<keyword evidence="3 10" id="KW-1134">Transmembrane beta strand</keyword>
<dbReference type="PANTHER" id="PTHR30203">
    <property type="entry name" value="OUTER MEMBRANE CATION EFFLUX PROTEIN"/>
    <property type="match status" value="1"/>
</dbReference>
<dbReference type="PROSITE" id="PS51257">
    <property type="entry name" value="PROKAR_LIPOPROTEIN"/>
    <property type="match status" value="1"/>
</dbReference>
<comment type="subcellular location">
    <subcellularLocation>
        <location evidence="10">Cell outer membrane</location>
        <topology evidence="10">Lipid-anchor</topology>
    </subcellularLocation>
    <subcellularLocation>
        <location evidence="1">Membrane</location>
    </subcellularLocation>
</comment>
<dbReference type="OrthoDB" id="9770517at2"/>
<dbReference type="STRING" id="675511.GCA_000341735_00015"/>
<evidence type="ECO:0000313" key="13">
    <source>
        <dbReference type="Proteomes" id="UP000305881"/>
    </source>
</evidence>
<sequence>MNGKPVKHRTASACLLSCTLVIAGCAWFPESTQRAKMNPLPEIDQTLSEAQRRLPATDRWPDPAWWDIFNNPQLQTLIEASLEDNPDLKTATARLSQAQSMVDAQAAELYPTVHANITFNAQRFSANSVQVKFAGENFRHMLINPLILRYHLDFWGRDKAALQASVGRAVAVENELADAKLLLSATVAQAYFDLSESAEKLKLVQQIVQHKEALLKLEQTRLELGLIERSVPLNTGIELNAVREIEAALRAKVDVQRHLLAALAGRGPDWGQSIAVDPSLFPKRLNLPADLPLSLLAHRPDIAAARLHAEAAAEEIKVAETAFYPDVNLIAFTGLHSVSMTDVILQGASLAYAVGPSIEFPIFEGGRLRANLTYQEATYDAAVERYNASLLHAVQEVADALTRRQEAEARLTEQQRSLEAAQSNESLAQTLNRAGLNNRSDLLEARIQVLDQRYHLATLENERFKTAVQLFKALGGGYTENDKL</sequence>
<accession>A0A4P9USR8</accession>
<keyword evidence="8 10" id="KW-0449">Lipoprotein</keyword>
<dbReference type="EMBL" id="CP035467">
    <property type="protein sequence ID" value="QCW83431.1"/>
    <property type="molecule type" value="Genomic_DNA"/>
</dbReference>
<organism evidence="12 13">
    <name type="scientific">Methylotuvimicrobium buryatense</name>
    <name type="common">Methylomicrobium buryatense</name>
    <dbReference type="NCBI Taxonomy" id="95641"/>
    <lineage>
        <taxon>Bacteria</taxon>
        <taxon>Pseudomonadati</taxon>
        <taxon>Pseudomonadota</taxon>
        <taxon>Gammaproteobacteria</taxon>
        <taxon>Methylococcales</taxon>
        <taxon>Methylococcaceae</taxon>
        <taxon>Methylotuvimicrobium</taxon>
    </lineage>
</organism>
<evidence type="ECO:0000256" key="10">
    <source>
        <dbReference type="RuleBase" id="RU362097"/>
    </source>
</evidence>
<evidence type="ECO:0000256" key="1">
    <source>
        <dbReference type="ARBA" id="ARBA00004370"/>
    </source>
</evidence>
<dbReference type="NCBIfam" id="TIGR01845">
    <property type="entry name" value="outer_NodT"/>
    <property type="match status" value="1"/>
</dbReference>
<feature type="chain" id="PRO_5020815387" evidence="10">
    <location>
        <begin position="24"/>
        <end position="484"/>
    </location>
</feature>
<dbReference type="Pfam" id="PF02321">
    <property type="entry name" value="OEP"/>
    <property type="match status" value="2"/>
</dbReference>
<keyword evidence="6 10" id="KW-0472">Membrane</keyword>
<gene>
    <name evidence="12" type="ORF">EQU24_15165</name>
</gene>
<dbReference type="Gene3D" id="1.20.1600.10">
    <property type="entry name" value="Outer membrane efflux proteins (OEP)"/>
    <property type="match status" value="1"/>
</dbReference>
<keyword evidence="13" id="KW-1185">Reference proteome</keyword>
<evidence type="ECO:0000256" key="9">
    <source>
        <dbReference type="ARBA" id="ARBA00037313"/>
    </source>
</evidence>
<comment type="function">
    <text evidence="9">Could be involved in resistance to puromycin, acriflavine and tetraphenylarsonium chloride.</text>
</comment>
<dbReference type="Proteomes" id="UP000305881">
    <property type="component" value="Chromosome"/>
</dbReference>
<evidence type="ECO:0000256" key="3">
    <source>
        <dbReference type="ARBA" id="ARBA00022452"/>
    </source>
</evidence>
<keyword evidence="11" id="KW-0175">Coiled coil</keyword>
<evidence type="ECO:0000256" key="7">
    <source>
        <dbReference type="ARBA" id="ARBA00023139"/>
    </source>
</evidence>
<evidence type="ECO:0000256" key="6">
    <source>
        <dbReference type="ARBA" id="ARBA00023136"/>
    </source>
</evidence>
<dbReference type="RefSeq" id="WP_017838691.1">
    <property type="nucleotide sequence ID" value="NZ_CP035467.1"/>
</dbReference>
<proteinExistence type="inferred from homology"/>
<keyword evidence="5 10" id="KW-0732">Signal</keyword>
<dbReference type="AlphaFoldDB" id="A0A4P9USR8"/>
<evidence type="ECO:0000256" key="11">
    <source>
        <dbReference type="SAM" id="Coils"/>
    </source>
</evidence>
<evidence type="ECO:0000256" key="4">
    <source>
        <dbReference type="ARBA" id="ARBA00022692"/>
    </source>
</evidence>
<protein>
    <submittedName>
        <fullName evidence="12">Efflux transporter outer membrane subunit</fullName>
    </submittedName>
</protein>
<dbReference type="PANTHER" id="PTHR30203:SF20">
    <property type="entry name" value="MULTIDRUG RESISTANCE OUTER MEMBRANE PROTEIN MDTP-RELATED"/>
    <property type="match status" value="1"/>
</dbReference>
<dbReference type="GO" id="GO:0015562">
    <property type="term" value="F:efflux transmembrane transporter activity"/>
    <property type="evidence" value="ECO:0007669"/>
    <property type="project" value="InterPro"/>
</dbReference>
<dbReference type="KEGG" id="mbur:EQU24_15165"/>
<dbReference type="InterPro" id="IPR010131">
    <property type="entry name" value="MdtP/NodT-like"/>
</dbReference>
<keyword evidence="4 10" id="KW-0812">Transmembrane</keyword>
<evidence type="ECO:0000313" key="12">
    <source>
        <dbReference type="EMBL" id="QCW83431.1"/>
    </source>
</evidence>
<keyword evidence="7 10" id="KW-0564">Palmitate</keyword>
<feature type="coiled-coil region" evidence="11">
    <location>
        <begin position="397"/>
        <end position="453"/>
    </location>
</feature>
<dbReference type="Gene3D" id="2.20.200.10">
    <property type="entry name" value="Outer membrane efflux proteins (OEP)"/>
    <property type="match status" value="1"/>
</dbReference>
<evidence type="ECO:0000256" key="2">
    <source>
        <dbReference type="ARBA" id="ARBA00007613"/>
    </source>
</evidence>
<evidence type="ECO:0000256" key="8">
    <source>
        <dbReference type="ARBA" id="ARBA00023288"/>
    </source>
</evidence>
<evidence type="ECO:0000256" key="5">
    <source>
        <dbReference type="ARBA" id="ARBA00022729"/>
    </source>
</evidence>
<reference evidence="13" key="1">
    <citation type="journal article" date="2019" name="J. Bacteriol.">
        <title>A Mutagenic Screen Identifies a TonB-Dependent Receptor Required for the Lanthanide Metal Switch in the Type I Methanotroph 'Methylotuvimicrobium buryatense' 5GB1C.</title>
        <authorList>
            <person name="Groom J.D."/>
            <person name="Ford S.M."/>
            <person name="Pesesky M.W."/>
            <person name="Lidstrom M.E."/>
        </authorList>
    </citation>
    <scope>NUCLEOTIDE SEQUENCE [LARGE SCALE GENOMIC DNA]</scope>
    <source>
        <strain evidence="13">5GB1C</strain>
    </source>
</reference>
<dbReference type="GO" id="GO:0009279">
    <property type="term" value="C:cell outer membrane"/>
    <property type="evidence" value="ECO:0007669"/>
    <property type="project" value="UniProtKB-SubCell"/>
</dbReference>
<comment type="similarity">
    <text evidence="2 10">Belongs to the outer membrane factor (OMF) (TC 1.B.17) family.</text>
</comment>
<dbReference type="SUPFAM" id="SSF56954">
    <property type="entry name" value="Outer membrane efflux proteins (OEP)"/>
    <property type="match status" value="1"/>
</dbReference>
<feature type="signal peptide" evidence="10">
    <location>
        <begin position="1"/>
        <end position="23"/>
    </location>
</feature>